<evidence type="ECO:0000313" key="1">
    <source>
        <dbReference type="EMBL" id="KAG8569057.1"/>
    </source>
</evidence>
<organism evidence="1 2">
    <name type="scientific">Engystomops pustulosus</name>
    <name type="common">Tungara frog</name>
    <name type="synonym">Physalaemus pustulosus</name>
    <dbReference type="NCBI Taxonomy" id="76066"/>
    <lineage>
        <taxon>Eukaryota</taxon>
        <taxon>Metazoa</taxon>
        <taxon>Chordata</taxon>
        <taxon>Craniata</taxon>
        <taxon>Vertebrata</taxon>
        <taxon>Euteleostomi</taxon>
        <taxon>Amphibia</taxon>
        <taxon>Batrachia</taxon>
        <taxon>Anura</taxon>
        <taxon>Neobatrachia</taxon>
        <taxon>Hyloidea</taxon>
        <taxon>Leptodactylidae</taxon>
        <taxon>Leiuperinae</taxon>
        <taxon>Engystomops</taxon>
    </lineage>
</organism>
<name>A0AAV7B9E3_ENGPU</name>
<evidence type="ECO:0000313" key="2">
    <source>
        <dbReference type="Proteomes" id="UP000824782"/>
    </source>
</evidence>
<comment type="caution">
    <text evidence="1">The sequence shown here is derived from an EMBL/GenBank/DDBJ whole genome shotgun (WGS) entry which is preliminary data.</text>
</comment>
<dbReference type="EMBL" id="WNYA01000006">
    <property type="protein sequence ID" value="KAG8569057.1"/>
    <property type="molecule type" value="Genomic_DNA"/>
</dbReference>
<dbReference type="Proteomes" id="UP000824782">
    <property type="component" value="Unassembled WGS sequence"/>
</dbReference>
<dbReference type="AlphaFoldDB" id="A0AAV7B9E3"/>
<gene>
    <name evidence="1" type="ORF">GDO81_014246</name>
</gene>
<protein>
    <recommendedName>
        <fullName evidence="3">Transposase</fullName>
    </recommendedName>
</protein>
<accession>A0AAV7B9E3</accession>
<keyword evidence="2" id="KW-1185">Reference proteome</keyword>
<proteinExistence type="predicted"/>
<reference evidence="1" key="1">
    <citation type="thesis" date="2020" institute="ProQuest LLC" country="789 East Eisenhower Parkway, Ann Arbor, MI, USA">
        <title>Comparative Genomics and Chromosome Evolution.</title>
        <authorList>
            <person name="Mudd A.B."/>
        </authorList>
    </citation>
    <scope>NUCLEOTIDE SEQUENCE</scope>
    <source>
        <strain evidence="1">237g6f4</strain>
        <tissue evidence="1">Blood</tissue>
    </source>
</reference>
<evidence type="ECO:0008006" key="3">
    <source>
        <dbReference type="Google" id="ProtNLM"/>
    </source>
</evidence>
<sequence>MSNIPYNLITHYNFLRHVVLKRTSRKYIDTEVFFRILYLMIAYNNANQIHMIMQQMSSMITLSTPITCPHLTALCMVIAS</sequence>